<dbReference type="RefSeq" id="WP_211926454.1">
    <property type="nucleotide sequence ID" value="NZ_JAGQFT020000014.1"/>
</dbReference>
<dbReference type="PANTHER" id="PTHR30606">
    <property type="entry name" value="LIPID A BIOSYNTHESIS LAUROYL ACYLTRANSFERASE"/>
    <property type="match status" value="1"/>
</dbReference>
<comment type="caution">
    <text evidence="8">The sequence shown here is derived from an EMBL/GenBank/DDBJ whole genome shotgun (WGS) entry which is preliminary data.</text>
</comment>
<dbReference type="EMBL" id="JAGQFT020000014">
    <property type="protein sequence ID" value="MBS7458749.1"/>
    <property type="molecule type" value="Genomic_DNA"/>
</dbReference>
<evidence type="ECO:0000256" key="2">
    <source>
        <dbReference type="ARBA" id="ARBA00022475"/>
    </source>
</evidence>
<keyword evidence="4" id="KW-0808">Transferase</keyword>
<reference evidence="8" key="2">
    <citation type="submission" date="2021-04" db="EMBL/GenBank/DDBJ databases">
        <authorList>
            <person name="Karlyshev A.V."/>
        </authorList>
    </citation>
    <scope>NUCLEOTIDE SEQUENCE</scope>
    <source>
        <strain evidence="8">LMG 29479</strain>
    </source>
</reference>
<dbReference type="GO" id="GO:0009247">
    <property type="term" value="P:glycolipid biosynthetic process"/>
    <property type="evidence" value="ECO:0007669"/>
    <property type="project" value="UniProtKB-ARBA"/>
</dbReference>
<keyword evidence="7" id="KW-0812">Transmembrane</keyword>
<keyword evidence="7" id="KW-1133">Transmembrane helix</keyword>
<keyword evidence="2" id="KW-1003">Cell membrane</keyword>
<dbReference type="GO" id="GO:0016746">
    <property type="term" value="F:acyltransferase activity"/>
    <property type="evidence" value="ECO:0007669"/>
    <property type="project" value="UniProtKB-KW"/>
</dbReference>
<evidence type="ECO:0000256" key="1">
    <source>
        <dbReference type="ARBA" id="ARBA00004533"/>
    </source>
</evidence>
<evidence type="ECO:0000313" key="10">
    <source>
        <dbReference type="Proteomes" id="UP000675747"/>
    </source>
</evidence>
<dbReference type="CDD" id="cd07984">
    <property type="entry name" value="LPLAT_LABLAT-like"/>
    <property type="match status" value="1"/>
</dbReference>
<dbReference type="InterPro" id="IPR014548">
    <property type="entry name" value="Ac_Trasf"/>
</dbReference>
<sequence length="328" mass="35773">MSAHWSQRPEGGGRFALWLIRGIGLHGGRRIARLLLRPITLYFLLVRGPERRASRAYLTRVLGRPASLWHVARHIHTFAATILDRVFLLSGRDEALDIRVHGLDALHACMDRGRGVLLFGSHHGSFEALRALSQSRPDVRVRVVLDRGQSPALTCLLDSLNPGIARTVIDAGQPGTAIVLAIGEAAAEGALIGLLADRARPGEKALQVPFLGTPAPFPVAPALIAATLGIPVVLCFGLFRGGNRYDLHFEHFADALTIPRRERAATLEAVLARYAARLEHYVRLAPYNWFNFYDFWRTDDDPAPAHADRDPAVDAGAADAAALGARRA</sequence>
<keyword evidence="5 7" id="KW-0472">Membrane</keyword>
<evidence type="ECO:0000256" key="3">
    <source>
        <dbReference type="ARBA" id="ARBA00022519"/>
    </source>
</evidence>
<keyword evidence="6 8" id="KW-0012">Acyltransferase</keyword>
<dbReference type="GO" id="GO:0005886">
    <property type="term" value="C:plasma membrane"/>
    <property type="evidence" value="ECO:0007669"/>
    <property type="project" value="UniProtKB-SubCell"/>
</dbReference>
<evidence type="ECO:0000313" key="9">
    <source>
        <dbReference type="EMBL" id="MBS7458749.1"/>
    </source>
</evidence>
<dbReference type="EMBL" id="JAGQFT010000056">
    <property type="protein sequence ID" value="MBR0562514.1"/>
    <property type="molecule type" value="Genomic_DNA"/>
</dbReference>
<dbReference type="Proteomes" id="UP000675747">
    <property type="component" value="Unassembled WGS sequence"/>
</dbReference>
<dbReference type="PIRSF" id="PIRSF028561">
    <property type="entry name" value="Ac_Trasf"/>
    <property type="match status" value="1"/>
</dbReference>
<reference evidence="9 10" key="1">
    <citation type="journal article" date="2021" name="Microbiol. Resour. Announc.">
        <title>Draft Genome Sequence of Coralloluteibacterium stylophorae LMG 29479T.</title>
        <authorList>
            <person name="Karlyshev A.V."/>
            <person name="Kudryashova E.B."/>
            <person name="Ariskina E.V."/>
            <person name="Conroy A.P."/>
            <person name="Abidueva E.Y."/>
        </authorList>
    </citation>
    <scope>NUCLEOTIDE SEQUENCE [LARGE SCALE GENOMIC DNA]</scope>
    <source>
        <strain evidence="9 10">LMG 29479</strain>
    </source>
</reference>
<evidence type="ECO:0000256" key="4">
    <source>
        <dbReference type="ARBA" id="ARBA00022679"/>
    </source>
</evidence>
<dbReference type="AlphaFoldDB" id="A0A8J7VVB4"/>
<gene>
    <name evidence="9" type="ORF">KB893_016530</name>
    <name evidence="8" type="ORF">KB893_08300</name>
</gene>
<protein>
    <submittedName>
        <fullName evidence="8">Acyltransferase</fullName>
    </submittedName>
</protein>
<dbReference type="PANTHER" id="PTHR30606:SF9">
    <property type="entry name" value="LIPID A BIOSYNTHESIS LAUROYLTRANSFERASE"/>
    <property type="match status" value="1"/>
</dbReference>
<evidence type="ECO:0000313" key="8">
    <source>
        <dbReference type="EMBL" id="MBR0562514.1"/>
    </source>
</evidence>
<organism evidence="8">
    <name type="scientific">Coralloluteibacterium stylophorae</name>
    <dbReference type="NCBI Taxonomy" id="1776034"/>
    <lineage>
        <taxon>Bacteria</taxon>
        <taxon>Pseudomonadati</taxon>
        <taxon>Pseudomonadota</taxon>
        <taxon>Gammaproteobacteria</taxon>
        <taxon>Lysobacterales</taxon>
        <taxon>Lysobacteraceae</taxon>
        <taxon>Coralloluteibacterium</taxon>
    </lineage>
</organism>
<comment type="subcellular location">
    <subcellularLocation>
        <location evidence="1">Cell inner membrane</location>
    </subcellularLocation>
</comment>
<feature type="transmembrane region" description="Helical" evidence="7">
    <location>
        <begin position="219"/>
        <end position="239"/>
    </location>
</feature>
<evidence type="ECO:0000256" key="7">
    <source>
        <dbReference type="SAM" id="Phobius"/>
    </source>
</evidence>
<keyword evidence="10" id="KW-1185">Reference proteome</keyword>
<keyword evidence="3" id="KW-0997">Cell inner membrane</keyword>
<dbReference type="Pfam" id="PF03279">
    <property type="entry name" value="Lip_A_acyltrans"/>
    <property type="match status" value="1"/>
</dbReference>
<dbReference type="InterPro" id="IPR004960">
    <property type="entry name" value="LipA_acyltrans"/>
</dbReference>
<evidence type="ECO:0000256" key="6">
    <source>
        <dbReference type="ARBA" id="ARBA00023315"/>
    </source>
</evidence>
<name>A0A8J7VVB4_9GAMM</name>
<evidence type="ECO:0000256" key="5">
    <source>
        <dbReference type="ARBA" id="ARBA00023136"/>
    </source>
</evidence>
<accession>A0A8J7VVB4</accession>
<proteinExistence type="predicted"/>